<dbReference type="InterPro" id="IPR036890">
    <property type="entry name" value="HATPase_C_sf"/>
</dbReference>
<evidence type="ECO:0000259" key="10">
    <source>
        <dbReference type="SMART" id="SM00387"/>
    </source>
</evidence>
<comment type="caution">
    <text evidence="11">The sequence shown here is derived from an EMBL/GenBank/DDBJ whole genome shotgun (WGS) entry which is preliminary data.</text>
</comment>
<feature type="domain" description="Histidine kinase/HSP90-like ATPase" evidence="10">
    <location>
        <begin position="362"/>
        <end position="453"/>
    </location>
</feature>
<evidence type="ECO:0000313" key="11">
    <source>
        <dbReference type="EMBL" id="TXH79456.1"/>
    </source>
</evidence>
<dbReference type="CDD" id="cd19410">
    <property type="entry name" value="HK9-like_sensor"/>
    <property type="match status" value="1"/>
</dbReference>
<keyword evidence="4" id="KW-0808">Transferase</keyword>
<dbReference type="Pfam" id="PF07730">
    <property type="entry name" value="HisKA_3"/>
    <property type="match status" value="1"/>
</dbReference>
<dbReference type="RefSeq" id="WP_276661788.1">
    <property type="nucleotide sequence ID" value="NZ_SSFD01000350.1"/>
</dbReference>
<gene>
    <name evidence="11" type="ORF">E6Q80_20515</name>
</gene>
<evidence type="ECO:0000256" key="1">
    <source>
        <dbReference type="ARBA" id="ARBA00000085"/>
    </source>
</evidence>
<name>A0A5C7S8U2_THASP</name>
<dbReference type="SMART" id="SM00387">
    <property type="entry name" value="HATPase_c"/>
    <property type="match status" value="1"/>
</dbReference>
<dbReference type="Pfam" id="PF02518">
    <property type="entry name" value="HATPase_c"/>
    <property type="match status" value="1"/>
</dbReference>
<evidence type="ECO:0000256" key="7">
    <source>
        <dbReference type="ARBA" id="ARBA00022840"/>
    </source>
</evidence>
<dbReference type="EC" id="2.7.13.3" evidence="2"/>
<dbReference type="GO" id="GO:0016020">
    <property type="term" value="C:membrane"/>
    <property type="evidence" value="ECO:0007669"/>
    <property type="project" value="InterPro"/>
</dbReference>
<keyword evidence="3" id="KW-0597">Phosphoprotein</keyword>
<keyword evidence="9" id="KW-0812">Transmembrane</keyword>
<evidence type="ECO:0000256" key="3">
    <source>
        <dbReference type="ARBA" id="ARBA00022553"/>
    </source>
</evidence>
<dbReference type="Gene3D" id="3.30.565.10">
    <property type="entry name" value="Histidine kinase-like ATPase, C-terminal domain"/>
    <property type="match status" value="1"/>
</dbReference>
<feature type="transmembrane region" description="Helical" evidence="9">
    <location>
        <begin position="188"/>
        <end position="209"/>
    </location>
</feature>
<evidence type="ECO:0000256" key="4">
    <source>
        <dbReference type="ARBA" id="ARBA00022679"/>
    </source>
</evidence>
<evidence type="ECO:0000256" key="5">
    <source>
        <dbReference type="ARBA" id="ARBA00022741"/>
    </source>
</evidence>
<proteinExistence type="predicted"/>
<protein>
    <recommendedName>
        <fullName evidence="2">histidine kinase</fullName>
        <ecNumber evidence="2">2.7.13.3</ecNumber>
    </recommendedName>
</protein>
<dbReference type="Gene3D" id="1.20.5.1930">
    <property type="match status" value="1"/>
</dbReference>
<evidence type="ECO:0000313" key="12">
    <source>
        <dbReference type="Proteomes" id="UP000321192"/>
    </source>
</evidence>
<sequence length="459" mass="49828">MSTSDLPRKPTGVLAATLLILFGLALFVALAWSSHASLRELEAVTDARSRSRNGLLLAAEAMSALKDVETGQRGYVLTGDEHYLGPFETGTRSLDETFEALRRTLDDLPQARLETLWTLVEHRVALAERNIADRRAYAEENSPWKQRLDEGRDTMDRIRARFAGIEAMLRAEIEARDRSLSALRAHALLLNVLLPAIGGALILAAWGLLQRERRRRVDAEAALLAANARLEDTVAQRTVELQRALGEIEAFAHGLDRSIEDERRRLAREVHDQLGQLLTALKMMVHRALQGAPGREQDWPQIEAVLGEGIATVRRISAALRPPLLDDLGLEAALGLAGRQFAERTGLACEVALVDAGQLSADQANQLYRIAQEALTNVARHAQARRVRVEGVAVDGEYRLAVEDDGVGMAPQARSSLGLLSMRERAALAGGELHVGSGAGGGVRIEARVPLIATGGEGG</sequence>
<comment type="catalytic activity">
    <reaction evidence="1">
        <text>ATP + protein L-histidine = ADP + protein N-phospho-L-histidine.</text>
        <dbReference type="EC" id="2.7.13.3"/>
    </reaction>
</comment>
<dbReference type="InterPro" id="IPR011712">
    <property type="entry name" value="Sig_transdc_His_kin_sub3_dim/P"/>
</dbReference>
<dbReference type="InterPro" id="IPR007891">
    <property type="entry name" value="CHASE3"/>
</dbReference>
<keyword evidence="9" id="KW-1133">Transmembrane helix</keyword>
<dbReference type="GO" id="GO:0046983">
    <property type="term" value="F:protein dimerization activity"/>
    <property type="evidence" value="ECO:0007669"/>
    <property type="project" value="InterPro"/>
</dbReference>
<accession>A0A5C7S8U2</accession>
<keyword evidence="8" id="KW-0902">Two-component regulatory system</keyword>
<dbReference type="PANTHER" id="PTHR24421:SF10">
    <property type="entry name" value="NITRATE_NITRITE SENSOR PROTEIN NARQ"/>
    <property type="match status" value="1"/>
</dbReference>
<evidence type="ECO:0000256" key="2">
    <source>
        <dbReference type="ARBA" id="ARBA00012438"/>
    </source>
</evidence>
<keyword evidence="7" id="KW-0067">ATP-binding</keyword>
<dbReference type="GO" id="GO:0000155">
    <property type="term" value="F:phosphorelay sensor kinase activity"/>
    <property type="evidence" value="ECO:0007669"/>
    <property type="project" value="InterPro"/>
</dbReference>
<reference evidence="11 12" key="1">
    <citation type="submission" date="2018-09" db="EMBL/GenBank/DDBJ databases">
        <title>Metagenome Assembled Genomes from an Advanced Water Purification Facility.</title>
        <authorList>
            <person name="Stamps B.W."/>
            <person name="Spear J.R."/>
        </authorList>
    </citation>
    <scope>NUCLEOTIDE SEQUENCE [LARGE SCALE GENOMIC DNA]</scope>
    <source>
        <strain evidence="11">Bin_27_1</strain>
    </source>
</reference>
<dbReference type="AlphaFoldDB" id="A0A5C7S8U2"/>
<dbReference type="SUPFAM" id="SSF55874">
    <property type="entry name" value="ATPase domain of HSP90 chaperone/DNA topoisomerase II/histidine kinase"/>
    <property type="match status" value="1"/>
</dbReference>
<keyword evidence="9" id="KW-0472">Membrane</keyword>
<dbReference type="InterPro" id="IPR003594">
    <property type="entry name" value="HATPase_dom"/>
</dbReference>
<evidence type="ECO:0000256" key="9">
    <source>
        <dbReference type="SAM" id="Phobius"/>
    </source>
</evidence>
<evidence type="ECO:0000256" key="8">
    <source>
        <dbReference type="ARBA" id="ARBA00023012"/>
    </source>
</evidence>
<organism evidence="11 12">
    <name type="scientific">Thauera aminoaromatica</name>
    <dbReference type="NCBI Taxonomy" id="164330"/>
    <lineage>
        <taxon>Bacteria</taxon>
        <taxon>Pseudomonadati</taxon>
        <taxon>Pseudomonadota</taxon>
        <taxon>Betaproteobacteria</taxon>
        <taxon>Rhodocyclales</taxon>
        <taxon>Zoogloeaceae</taxon>
        <taxon>Thauera</taxon>
    </lineage>
</organism>
<dbReference type="Pfam" id="PF05227">
    <property type="entry name" value="CHASE3"/>
    <property type="match status" value="1"/>
</dbReference>
<evidence type="ECO:0000256" key="6">
    <source>
        <dbReference type="ARBA" id="ARBA00022777"/>
    </source>
</evidence>
<keyword evidence="5" id="KW-0547">Nucleotide-binding</keyword>
<dbReference type="InterPro" id="IPR050482">
    <property type="entry name" value="Sensor_HK_TwoCompSys"/>
</dbReference>
<keyword evidence="6" id="KW-0418">Kinase</keyword>
<dbReference type="EMBL" id="SSFD01000350">
    <property type="protein sequence ID" value="TXH79456.1"/>
    <property type="molecule type" value="Genomic_DNA"/>
</dbReference>
<dbReference type="CDD" id="cd16917">
    <property type="entry name" value="HATPase_UhpB-NarQ-NarX-like"/>
    <property type="match status" value="1"/>
</dbReference>
<dbReference type="GO" id="GO:0005524">
    <property type="term" value="F:ATP binding"/>
    <property type="evidence" value="ECO:0007669"/>
    <property type="project" value="UniProtKB-KW"/>
</dbReference>
<dbReference type="PANTHER" id="PTHR24421">
    <property type="entry name" value="NITRATE/NITRITE SENSOR PROTEIN NARX-RELATED"/>
    <property type="match status" value="1"/>
</dbReference>
<dbReference type="Proteomes" id="UP000321192">
    <property type="component" value="Unassembled WGS sequence"/>
</dbReference>